<dbReference type="Proteomes" id="UP000198356">
    <property type="component" value="Unassembled WGS sequence"/>
</dbReference>
<proteinExistence type="inferred from homology"/>
<dbReference type="AlphaFoldDB" id="A0A239L0U6"/>
<dbReference type="GO" id="GO:0034599">
    <property type="term" value="P:cellular response to oxidative stress"/>
    <property type="evidence" value="ECO:0007669"/>
    <property type="project" value="TreeGrafter"/>
</dbReference>
<dbReference type="Pfam" id="PF00255">
    <property type="entry name" value="GSHPx"/>
    <property type="match status" value="1"/>
</dbReference>
<dbReference type="PRINTS" id="PR01011">
    <property type="entry name" value="GLUTPROXDASE"/>
</dbReference>
<dbReference type="PROSITE" id="PS00460">
    <property type="entry name" value="GLUTATHIONE_PEROXID_1"/>
    <property type="match status" value="1"/>
</dbReference>
<evidence type="ECO:0000256" key="3">
    <source>
        <dbReference type="ARBA" id="ARBA00023002"/>
    </source>
</evidence>
<dbReference type="PANTHER" id="PTHR11592">
    <property type="entry name" value="GLUTATHIONE PEROXIDASE"/>
    <property type="match status" value="1"/>
</dbReference>
<dbReference type="Gene3D" id="3.40.30.10">
    <property type="entry name" value="Glutaredoxin"/>
    <property type="match status" value="1"/>
</dbReference>
<dbReference type="InterPro" id="IPR000889">
    <property type="entry name" value="Glutathione_peroxidase"/>
</dbReference>
<dbReference type="PROSITE" id="PS51355">
    <property type="entry name" value="GLUTATHIONE_PEROXID_3"/>
    <property type="match status" value="1"/>
</dbReference>
<feature type="active site" evidence="4">
    <location>
        <position position="60"/>
    </location>
</feature>
<accession>A0A239L0U6</accession>
<organism evidence="6 7">
    <name type="scientific">Granulicella rosea</name>
    <dbReference type="NCBI Taxonomy" id="474952"/>
    <lineage>
        <taxon>Bacteria</taxon>
        <taxon>Pseudomonadati</taxon>
        <taxon>Acidobacteriota</taxon>
        <taxon>Terriglobia</taxon>
        <taxon>Terriglobales</taxon>
        <taxon>Acidobacteriaceae</taxon>
        <taxon>Granulicella</taxon>
    </lineage>
</organism>
<dbReference type="InterPro" id="IPR029759">
    <property type="entry name" value="GPX_AS"/>
</dbReference>
<sequence>MGYAGFRSVKPALEKPGNLIYPHSMANLFEIPVHTLAGEPTTLAPYKGRVLLIVNTASKCGLTPQYEGLETLYNTYKDSGFEVLGFPANDFAGQEPGTSEEIQTFCQTRFNVSFPMFEKVVATGPDKSPIYATLTAAQPVAKIGDPGFKDKLRGYGLTVRDVPELTWNFEKFLVNRDGLIIARFAPDMVPTDPAIVAAIEANLPPA</sequence>
<evidence type="ECO:0000313" key="7">
    <source>
        <dbReference type="Proteomes" id="UP000198356"/>
    </source>
</evidence>
<evidence type="ECO:0000256" key="5">
    <source>
        <dbReference type="RuleBase" id="RU000499"/>
    </source>
</evidence>
<keyword evidence="3 5" id="KW-0560">Oxidoreductase</keyword>
<evidence type="ECO:0000313" key="6">
    <source>
        <dbReference type="EMBL" id="SNT24071.1"/>
    </source>
</evidence>
<dbReference type="CDD" id="cd00340">
    <property type="entry name" value="GSH_Peroxidase"/>
    <property type="match status" value="1"/>
</dbReference>
<evidence type="ECO:0000256" key="1">
    <source>
        <dbReference type="ARBA" id="ARBA00006926"/>
    </source>
</evidence>
<name>A0A239L0U6_9BACT</name>
<dbReference type="GO" id="GO:0004601">
    <property type="term" value="F:peroxidase activity"/>
    <property type="evidence" value="ECO:0007669"/>
    <property type="project" value="UniProtKB-KW"/>
</dbReference>
<evidence type="ECO:0000256" key="4">
    <source>
        <dbReference type="PIRSR" id="PIRSR000303-1"/>
    </source>
</evidence>
<gene>
    <name evidence="6" type="ORF">SAMN05421770_10625</name>
</gene>
<dbReference type="FunFam" id="3.40.30.10:FF:000010">
    <property type="entry name" value="Glutathione peroxidase"/>
    <property type="match status" value="1"/>
</dbReference>
<dbReference type="PANTHER" id="PTHR11592:SF40">
    <property type="entry name" value="THIOREDOXIN_GLUTATHIONE PEROXIDASE BTUE"/>
    <property type="match status" value="1"/>
</dbReference>
<reference evidence="6 7" key="1">
    <citation type="submission" date="2017-06" db="EMBL/GenBank/DDBJ databases">
        <authorList>
            <person name="Kim H.J."/>
            <person name="Triplett B.A."/>
        </authorList>
    </citation>
    <scope>NUCLEOTIDE SEQUENCE [LARGE SCALE GENOMIC DNA]</scope>
    <source>
        <strain evidence="6 7">DSM 18704</strain>
    </source>
</reference>
<keyword evidence="2 5" id="KW-0575">Peroxidase</keyword>
<keyword evidence="7" id="KW-1185">Reference proteome</keyword>
<dbReference type="EMBL" id="FZOU01000006">
    <property type="protein sequence ID" value="SNT24071.1"/>
    <property type="molecule type" value="Genomic_DNA"/>
</dbReference>
<dbReference type="InterPro" id="IPR036249">
    <property type="entry name" value="Thioredoxin-like_sf"/>
</dbReference>
<dbReference type="SUPFAM" id="SSF52833">
    <property type="entry name" value="Thioredoxin-like"/>
    <property type="match status" value="1"/>
</dbReference>
<protein>
    <recommendedName>
        <fullName evidence="5">Glutathione peroxidase</fullName>
    </recommendedName>
</protein>
<evidence type="ECO:0000256" key="2">
    <source>
        <dbReference type="ARBA" id="ARBA00022559"/>
    </source>
</evidence>
<comment type="similarity">
    <text evidence="1 5">Belongs to the glutathione peroxidase family.</text>
</comment>
<dbReference type="PIRSF" id="PIRSF000303">
    <property type="entry name" value="Glutathion_perox"/>
    <property type="match status" value="1"/>
</dbReference>